<evidence type="ECO:0000313" key="2">
    <source>
        <dbReference type="Proteomes" id="UP001156703"/>
    </source>
</evidence>
<protein>
    <submittedName>
        <fullName evidence="1">Uncharacterized protein</fullName>
    </submittedName>
</protein>
<dbReference type="Proteomes" id="UP001156703">
    <property type="component" value="Unassembled WGS sequence"/>
</dbReference>
<evidence type="ECO:0000313" key="1">
    <source>
        <dbReference type="EMBL" id="GLR46324.1"/>
    </source>
</evidence>
<name>A0ABQ5Z2Y7_9SPHN</name>
<organism evidence="1 2">
    <name type="scientific">Sphingomonas astaxanthinifaciens DSM 22298</name>
    <dbReference type="NCBI Taxonomy" id="1123267"/>
    <lineage>
        <taxon>Bacteria</taxon>
        <taxon>Pseudomonadati</taxon>
        <taxon>Pseudomonadota</taxon>
        <taxon>Alphaproteobacteria</taxon>
        <taxon>Sphingomonadales</taxon>
        <taxon>Sphingomonadaceae</taxon>
        <taxon>Sphingomonas</taxon>
    </lineage>
</organism>
<gene>
    <name evidence="1" type="ORF">GCM10007925_00350</name>
</gene>
<keyword evidence="2" id="KW-1185">Reference proteome</keyword>
<dbReference type="EMBL" id="BSOO01000001">
    <property type="protein sequence ID" value="GLR46324.1"/>
    <property type="molecule type" value="Genomic_DNA"/>
</dbReference>
<sequence>MQTYIASRAALDDACQLIDRFGDNAAFEAAVRAEGARDRGNVLRFCHWRQIERVIVTLASAEPDGTVH</sequence>
<dbReference type="RefSeq" id="WP_029940598.1">
    <property type="nucleotide sequence ID" value="NZ_BSOO01000001.1"/>
</dbReference>
<reference evidence="2" key="1">
    <citation type="journal article" date="2019" name="Int. J. Syst. Evol. Microbiol.">
        <title>The Global Catalogue of Microorganisms (GCM) 10K type strain sequencing project: providing services to taxonomists for standard genome sequencing and annotation.</title>
        <authorList>
            <consortium name="The Broad Institute Genomics Platform"/>
            <consortium name="The Broad Institute Genome Sequencing Center for Infectious Disease"/>
            <person name="Wu L."/>
            <person name="Ma J."/>
        </authorList>
    </citation>
    <scope>NUCLEOTIDE SEQUENCE [LARGE SCALE GENOMIC DNA]</scope>
    <source>
        <strain evidence="2">NBRC 102146</strain>
    </source>
</reference>
<proteinExistence type="predicted"/>
<comment type="caution">
    <text evidence="1">The sequence shown here is derived from an EMBL/GenBank/DDBJ whole genome shotgun (WGS) entry which is preliminary data.</text>
</comment>
<accession>A0ABQ5Z2Y7</accession>